<keyword evidence="2" id="KW-1185">Reference proteome</keyword>
<dbReference type="GeneID" id="83196759"/>
<dbReference type="Proteomes" id="UP001150941">
    <property type="component" value="Unassembled WGS sequence"/>
</dbReference>
<proteinExistence type="predicted"/>
<reference evidence="1" key="2">
    <citation type="journal article" date="2023" name="IMA Fungus">
        <title>Comparative genomic study of the Penicillium genus elucidates a diverse pangenome and 15 lateral gene transfer events.</title>
        <authorList>
            <person name="Petersen C."/>
            <person name="Sorensen T."/>
            <person name="Nielsen M.R."/>
            <person name="Sondergaard T.E."/>
            <person name="Sorensen J.L."/>
            <person name="Fitzpatrick D.A."/>
            <person name="Frisvad J.C."/>
            <person name="Nielsen K.L."/>
        </authorList>
    </citation>
    <scope>NUCLEOTIDE SEQUENCE</scope>
    <source>
        <strain evidence="1">IBT 19713</strain>
    </source>
</reference>
<accession>A0A9W9PLF1</accession>
<comment type="caution">
    <text evidence="1">The sequence shown here is derived from an EMBL/GenBank/DDBJ whole genome shotgun (WGS) entry which is preliminary data.</text>
</comment>
<dbReference type="RefSeq" id="XP_058335487.1">
    <property type="nucleotide sequence ID" value="XM_058469456.1"/>
</dbReference>
<protein>
    <submittedName>
        <fullName evidence="1">Uncharacterized protein</fullName>
    </submittedName>
</protein>
<evidence type="ECO:0000313" key="2">
    <source>
        <dbReference type="Proteomes" id="UP001150941"/>
    </source>
</evidence>
<dbReference type="AlphaFoldDB" id="A0A9W9PLF1"/>
<dbReference type="EMBL" id="JAPQKS010000001">
    <property type="protein sequence ID" value="KAJ5248708.1"/>
    <property type="molecule type" value="Genomic_DNA"/>
</dbReference>
<sequence>MTPIVCPTINATNQVKPLERSAPAQVGRQRRSFAAEVQACSLHPWGLTDYHLYLATIERGQDWQTRIGNFMLLEGNRFRQIWLDELADSKSFAFAPMKTRLVAFALLPLLPHRASELPTRQSLVLGFDLRNHRIQAYFFECCPEGIADLGSAWEEGQLIIDVHVDRFLEMYVFVCTVDLDILSTGLFNYFRETTRELPVGLDLVVVIKFAELLSDIAHLIWDDPQPYRDSHHGSDFKLRDLLRKTSFDALVAAVRQNQTCEAYSQQRDGKPILTRQLILDESPASEPSPVEQVPAVHVQVQQPQAVKGATPRAPVWAQSSCAYSMLQMVSQLTQ</sequence>
<reference evidence="1" key="1">
    <citation type="submission" date="2022-11" db="EMBL/GenBank/DDBJ databases">
        <authorList>
            <person name="Petersen C."/>
        </authorList>
    </citation>
    <scope>NUCLEOTIDE SEQUENCE</scope>
    <source>
        <strain evidence="1">IBT 19713</strain>
    </source>
</reference>
<organism evidence="1 2">
    <name type="scientific">Penicillium chermesinum</name>
    <dbReference type="NCBI Taxonomy" id="63820"/>
    <lineage>
        <taxon>Eukaryota</taxon>
        <taxon>Fungi</taxon>
        <taxon>Dikarya</taxon>
        <taxon>Ascomycota</taxon>
        <taxon>Pezizomycotina</taxon>
        <taxon>Eurotiomycetes</taxon>
        <taxon>Eurotiomycetidae</taxon>
        <taxon>Eurotiales</taxon>
        <taxon>Aspergillaceae</taxon>
        <taxon>Penicillium</taxon>
    </lineage>
</organism>
<gene>
    <name evidence="1" type="ORF">N7468_000159</name>
</gene>
<evidence type="ECO:0000313" key="1">
    <source>
        <dbReference type="EMBL" id="KAJ5248708.1"/>
    </source>
</evidence>
<dbReference type="OrthoDB" id="4363600at2759"/>
<name>A0A9W9PLF1_9EURO</name>